<dbReference type="OrthoDB" id="2633250at2"/>
<evidence type="ECO:0000313" key="6">
    <source>
        <dbReference type="Proteomes" id="UP000237822"/>
    </source>
</evidence>
<feature type="binding site" evidence="3">
    <location>
        <position position="97"/>
    </location>
    <ligand>
        <name>substrate</name>
    </ligand>
</feature>
<protein>
    <submittedName>
        <fullName evidence="5">Sugar lactone lactonase YvrE</fullName>
    </submittedName>
</protein>
<dbReference type="Proteomes" id="UP000237822">
    <property type="component" value="Unassembled WGS sequence"/>
</dbReference>
<feature type="domain" description="SMP-30/Gluconolactonase/LRE-like region" evidence="4">
    <location>
        <begin position="16"/>
        <end position="247"/>
    </location>
</feature>
<organism evidence="5 6">
    <name type="scientific">Knoellia remsis</name>
    <dbReference type="NCBI Taxonomy" id="407159"/>
    <lineage>
        <taxon>Bacteria</taxon>
        <taxon>Bacillati</taxon>
        <taxon>Actinomycetota</taxon>
        <taxon>Actinomycetes</taxon>
        <taxon>Micrococcales</taxon>
        <taxon>Intrasporangiaceae</taxon>
        <taxon>Knoellia</taxon>
    </lineage>
</organism>
<dbReference type="Pfam" id="PF08450">
    <property type="entry name" value="SGL"/>
    <property type="match status" value="1"/>
</dbReference>
<feature type="binding site" evidence="3">
    <location>
        <position position="140"/>
    </location>
    <ligand>
        <name>a divalent metal cation</name>
        <dbReference type="ChEBI" id="CHEBI:60240"/>
    </ligand>
</feature>
<dbReference type="Gene3D" id="2.120.10.30">
    <property type="entry name" value="TolB, C-terminal domain"/>
    <property type="match status" value="1"/>
</dbReference>
<accession>A0A2T0V0Y4</accession>
<feature type="binding site" evidence="3">
    <location>
        <position position="17"/>
    </location>
    <ligand>
        <name>a divalent metal cation</name>
        <dbReference type="ChEBI" id="CHEBI:60240"/>
    </ligand>
</feature>
<dbReference type="GO" id="GO:0019853">
    <property type="term" value="P:L-ascorbic acid biosynthetic process"/>
    <property type="evidence" value="ECO:0007669"/>
    <property type="project" value="TreeGrafter"/>
</dbReference>
<name>A0A2T0V0Y4_9MICO</name>
<dbReference type="InterPro" id="IPR005511">
    <property type="entry name" value="SMP-30"/>
</dbReference>
<evidence type="ECO:0000256" key="1">
    <source>
        <dbReference type="ARBA" id="ARBA00008853"/>
    </source>
</evidence>
<dbReference type="AlphaFoldDB" id="A0A2T0V0Y4"/>
<feature type="binding site" evidence="3">
    <location>
        <position position="188"/>
    </location>
    <ligand>
        <name>a divalent metal cation</name>
        <dbReference type="ChEBI" id="CHEBI:60240"/>
    </ligand>
</feature>
<gene>
    <name evidence="5" type="ORF">BCF74_101252</name>
</gene>
<reference evidence="5 6" key="1">
    <citation type="submission" date="2018-03" db="EMBL/GenBank/DDBJ databases">
        <title>Genomic Encyclopedia of Archaeal and Bacterial Type Strains, Phase II (KMG-II): from individual species to whole genera.</title>
        <authorList>
            <person name="Goeker M."/>
        </authorList>
    </citation>
    <scope>NUCLEOTIDE SEQUENCE [LARGE SCALE GENOMIC DNA]</scope>
    <source>
        <strain evidence="5 6">ATCC BAA-1496</strain>
    </source>
</reference>
<dbReference type="EMBL" id="PVTI01000001">
    <property type="protein sequence ID" value="PRY63845.1"/>
    <property type="molecule type" value="Genomic_DNA"/>
</dbReference>
<comment type="similarity">
    <text evidence="1">Belongs to the SMP-30/CGR1 family.</text>
</comment>
<feature type="active site" description="Proton donor/acceptor" evidence="2">
    <location>
        <position position="188"/>
    </location>
</feature>
<dbReference type="PANTHER" id="PTHR10907">
    <property type="entry name" value="REGUCALCIN"/>
    <property type="match status" value="1"/>
</dbReference>
<evidence type="ECO:0000313" key="5">
    <source>
        <dbReference type="EMBL" id="PRY63845.1"/>
    </source>
</evidence>
<comment type="cofactor">
    <cofactor evidence="3">
        <name>Zn(2+)</name>
        <dbReference type="ChEBI" id="CHEBI:29105"/>
    </cofactor>
    <text evidence="3">Binds 1 divalent metal cation per subunit.</text>
</comment>
<dbReference type="GO" id="GO:0005509">
    <property type="term" value="F:calcium ion binding"/>
    <property type="evidence" value="ECO:0007669"/>
    <property type="project" value="TreeGrafter"/>
</dbReference>
<dbReference type="PANTHER" id="PTHR10907:SF47">
    <property type="entry name" value="REGUCALCIN"/>
    <property type="match status" value="1"/>
</dbReference>
<evidence type="ECO:0000256" key="2">
    <source>
        <dbReference type="PIRSR" id="PIRSR605511-1"/>
    </source>
</evidence>
<evidence type="ECO:0000259" key="4">
    <source>
        <dbReference type="Pfam" id="PF08450"/>
    </source>
</evidence>
<feature type="binding site" evidence="3">
    <location>
        <position position="95"/>
    </location>
    <ligand>
        <name>substrate</name>
    </ligand>
</feature>
<dbReference type="RefSeq" id="WP_106296119.1">
    <property type="nucleotide sequence ID" value="NZ_PVTI01000001.1"/>
</dbReference>
<keyword evidence="6" id="KW-1185">Reference proteome</keyword>
<dbReference type="SUPFAM" id="SSF63829">
    <property type="entry name" value="Calcium-dependent phosphotriesterase"/>
    <property type="match status" value="1"/>
</dbReference>
<evidence type="ECO:0000256" key="3">
    <source>
        <dbReference type="PIRSR" id="PIRSR605511-2"/>
    </source>
</evidence>
<comment type="caution">
    <text evidence="5">The sequence shown here is derived from an EMBL/GenBank/DDBJ whole genome shotgun (WGS) entry which is preliminary data.</text>
</comment>
<sequence>MTTRARLLGNDRRFTGEGAFWDGDGLLWVDIWAGHVLRTDRSGRTEILWVTMPPVGFAVAVVDGLLVGAGLDIVHVGAGGARRVVEVTGAAPDSRLNDGAIDAAGRLWFGTVTPRGTDSSVFRYAAERLDLVWSGLEVANGMDWSPDGEVMYVADTGTGVVHWARHDPATGEVGALEEWAARAPGAPDGLCVAPDGGLWLAEIFTGSVVELVAGEVRRTVTVDCPRVTSVACASGPGDPLELWITTGRKDLTPEQLRKHPESGSLFVARPDGA</sequence>
<keyword evidence="3" id="KW-0479">Metal-binding</keyword>
<proteinExistence type="inferred from homology"/>
<dbReference type="GO" id="GO:0004341">
    <property type="term" value="F:gluconolactonase activity"/>
    <property type="evidence" value="ECO:0007669"/>
    <property type="project" value="TreeGrafter"/>
</dbReference>
<dbReference type="InterPro" id="IPR011042">
    <property type="entry name" value="6-blade_b-propeller_TolB-like"/>
</dbReference>
<dbReference type="PRINTS" id="PR01790">
    <property type="entry name" value="SMP30FAMILY"/>
</dbReference>
<keyword evidence="3" id="KW-0862">Zinc</keyword>
<dbReference type="InterPro" id="IPR013658">
    <property type="entry name" value="SGL"/>
</dbReference>